<evidence type="ECO:0000256" key="1">
    <source>
        <dbReference type="SAM" id="Phobius"/>
    </source>
</evidence>
<keyword evidence="1" id="KW-0812">Transmembrane</keyword>
<evidence type="ECO:0008006" key="3">
    <source>
        <dbReference type="Google" id="ProtNLM"/>
    </source>
</evidence>
<dbReference type="AlphaFoldDB" id="A0A7V4U209"/>
<dbReference type="Proteomes" id="UP000885779">
    <property type="component" value="Unassembled WGS sequence"/>
</dbReference>
<keyword evidence="1" id="KW-1133">Transmembrane helix</keyword>
<dbReference type="InterPro" id="IPR013783">
    <property type="entry name" value="Ig-like_fold"/>
</dbReference>
<reference evidence="2" key="1">
    <citation type="journal article" date="2020" name="mSystems">
        <title>Genome- and Community-Level Interaction Insights into Carbon Utilization and Element Cycling Functions of Hydrothermarchaeota in Hydrothermal Sediment.</title>
        <authorList>
            <person name="Zhou Z."/>
            <person name="Liu Y."/>
            <person name="Xu W."/>
            <person name="Pan J."/>
            <person name="Luo Z.H."/>
            <person name="Li M."/>
        </authorList>
    </citation>
    <scope>NUCLEOTIDE SEQUENCE [LARGE SCALE GENOMIC DNA]</scope>
    <source>
        <strain evidence="2">HyVt-577</strain>
    </source>
</reference>
<evidence type="ECO:0000313" key="2">
    <source>
        <dbReference type="EMBL" id="HGY56556.1"/>
    </source>
</evidence>
<organism evidence="2">
    <name type="scientific">Caldithrix abyssi</name>
    <dbReference type="NCBI Taxonomy" id="187145"/>
    <lineage>
        <taxon>Bacteria</taxon>
        <taxon>Pseudomonadati</taxon>
        <taxon>Calditrichota</taxon>
        <taxon>Calditrichia</taxon>
        <taxon>Calditrichales</taxon>
        <taxon>Calditrichaceae</taxon>
        <taxon>Caldithrix</taxon>
    </lineage>
</organism>
<sequence>MKILCSILKRVFSTFAIILLMGFFTMLLAQQPLKNDKPMKYWTQEEFEQWEQWNHKMQLLKPSGPSDRREGVMDGNKIRTVFYNYGSVGRPNTEPSIEWPKESTHGYAYEFGPIIGAQVVDVRGDTIAIFSEALIDGGDRSPAGKVWGWQPLPYSLNSNASTPAMSDDADTWPQNQIPENPFYNPNATSDKDRFLWPGVDTLGQVSGDLEAYWIMDDRDNDEFEYYPFIEDSSRRGLGLELRCRLMQFAATPAEDVIFYIIEIKNVSDKRLDKVVAGMFGDPHIGGPGDFADDYAGFDRDLNMVYCWDKEGSGNDYGIPWEDLGWLGFKFLESPKDSLGNELGLTSMSAPLYASTGGSPSLDDVMWQKLTPGEFSDIAQESDNVFLFGSGYFSMDPGETQRFSIAIVMGKGFEDLRANALVAQEIYNLNYKFTKSPDPPNVTAVPGDGKVTLYWDTSSEESYDDFFGAKDFEGYKIYKSTDKGQTWGPVITNAYGREIGFKPLAQYDLDNDVEGLFPIDKDGVKFYLGKNTGLVHTFVDENVINGVTYYYAVTAYDSGYVSKQVQPVESGIFEGRNMVSVMPTPRVSGYENAKVAIEHSEGLSTGRITAQVLDPRKISGEKYTISFEEEAPGKLVANIINTANQDTVVKQYDELEGFPVIFDGLQLSIFDEPTITIIDSITGWSAESQSTLNPVVSLYPSGGVRIPRDLEIRFYDTIVDTSVLVNPKPVNFEVWNINENEKMDFIFFDKTNNDTVDLRDRIVPITYVNNSPKGTWQTEFFAPLSGDTILPQPGDIIRINIAKPLETTDQYLINTQPHQVEVEKAKNEFMEKVMVVPNPYVVSSSYEVPPPSVFSVGRGERRIFFMNIPPKCTIRIYTTNGELIRTLEHEDTFLNGTEPWDLLTEEGLEVSYGVYVYHIDAGEYGEKVGKFAIIK</sequence>
<protein>
    <recommendedName>
        <fullName evidence="3">T9SS type A sorting domain-containing protein</fullName>
    </recommendedName>
</protein>
<gene>
    <name evidence="2" type="ORF">ENK44_12680</name>
</gene>
<comment type="caution">
    <text evidence="2">The sequence shown here is derived from an EMBL/GenBank/DDBJ whole genome shotgun (WGS) entry which is preliminary data.</text>
</comment>
<dbReference type="Gene3D" id="2.60.40.10">
    <property type="entry name" value="Immunoglobulins"/>
    <property type="match status" value="1"/>
</dbReference>
<dbReference type="Gene3D" id="2.60.40.4070">
    <property type="match status" value="1"/>
</dbReference>
<name>A0A7V4U209_CALAY</name>
<accession>A0A7V4U209</accession>
<keyword evidence="1" id="KW-0472">Membrane</keyword>
<feature type="transmembrane region" description="Helical" evidence="1">
    <location>
        <begin position="12"/>
        <end position="29"/>
    </location>
</feature>
<dbReference type="EMBL" id="DRQG01000115">
    <property type="protein sequence ID" value="HGY56556.1"/>
    <property type="molecule type" value="Genomic_DNA"/>
</dbReference>
<proteinExistence type="predicted"/>